<reference evidence="2" key="1">
    <citation type="submission" date="2016-09" db="EMBL/GenBank/DDBJ databases">
        <authorList>
            <person name="Capua I."/>
            <person name="De Benedictis P."/>
            <person name="Joannis T."/>
            <person name="Lombin L.H."/>
            <person name="Cattoli G."/>
        </authorList>
    </citation>
    <scope>NUCLEOTIDE SEQUENCE</scope>
    <source>
        <strain evidence="2">B9</strain>
    </source>
</reference>
<protein>
    <submittedName>
        <fullName evidence="2">Uncharacterized protein</fullName>
    </submittedName>
</protein>
<keyword evidence="1" id="KW-1133">Transmembrane helix</keyword>
<evidence type="ECO:0000313" key="2">
    <source>
        <dbReference type="EMBL" id="SCU77525.1"/>
    </source>
</evidence>
<keyword evidence="1" id="KW-0812">Transmembrane</keyword>
<dbReference type="EMBL" id="FMSH01000308">
    <property type="protein sequence ID" value="SCU77525.1"/>
    <property type="molecule type" value="Genomic_DNA"/>
</dbReference>
<proteinExistence type="predicted"/>
<gene>
    <name evidence="2" type="ORF">CNECB9_3760042</name>
</gene>
<evidence type="ECO:0000256" key="1">
    <source>
        <dbReference type="SAM" id="Phobius"/>
    </source>
</evidence>
<organism evidence="2">
    <name type="scientific">Cupriavidus necator</name>
    <name type="common">Alcaligenes eutrophus</name>
    <name type="synonym">Ralstonia eutropha</name>
    <dbReference type="NCBI Taxonomy" id="106590"/>
    <lineage>
        <taxon>Bacteria</taxon>
        <taxon>Pseudomonadati</taxon>
        <taxon>Pseudomonadota</taxon>
        <taxon>Betaproteobacteria</taxon>
        <taxon>Burkholderiales</taxon>
        <taxon>Burkholderiaceae</taxon>
        <taxon>Cupriavidus</taxon>
    </lineage>
</organism>
<keyword evidence="1" id="KW-0472">Membrane</keyword>
<accession>A0A1K0IW24</accession>
<name>A0A1K0IW24_CUPNE</name>
<feature type="transmembrane region" description="Helical" evidence="1">
    <location>
        <begin position="12"/>
        <end position="33"/>
    </location>
</feature>
<dbReference type="AlphaFoldDB" id="A0A1K0IW24"/>
<sequence>MTEYEIIRFFKFLLAFGIGFCLWEAALRVVMALRQK</sequence>